<organism evidence="1">
    <name type="scientific">Rhizobium rhizogenes</name>
    <name type="common">Agrobacterium rhizogenes</name>
    <dbReference type="NCBI Taxonomy" id="359"/>
    <lineage>
        <taxon>Bacteria</taxon>
        <taxon>Pseudomonadati</taxon>
        <taxon>Pseudomonadota</taxon>
        <taxon>Alphaproteobacteria</taxon>
        <taxon>Hyphomicrobiales</taxon>
        <taxon>Rhizobiaceae</taxon>
        <taxon>Rhizobium/Agrobacterium group</taxon>
        <taxon>Rhizobium</taxon>
    </lineage>
</organism>
<evidence type="ECO:0000313" key="2">
    <source>
        <dbReference type="EMBL" id="QCL09588.1"/>
    </source>
</evidence>
<dbReference type="InterPro" id="IPR036514">
    <property type="entry name" value="SGNH_hydro_sf"/>
</dbReference>
<dbReference type="SUPFAM" id="SSF52266">
    <property type="entry name" value="SGNH hydrolase"/>
    <property type="match status" value="1"/>
</dbReference>
<evidence type="ECO:0000313" key="1">
    <source>
        <dbReference type="EMBL" id="QCL09419.1"/>
    </source>
</evidence>
<keyword evidence="1" id="KW-0614">Plasmid</keyword>
<protein>
    <submittedName>
        <fullName evidence="1">Uncharacterized protein</fullName>
    </submittedName>
</protein>
<sequence>MNAEVRIANFINNLISEGFEVTGNQDTSALAINAAVSQLTRHTTVADAAPGREAEILRGDDPASRVEINESDTQKQTDPSAERYAIAPALSSNELMFDSVPADGQPVLASGIEEVNDPDSIGIIGDQNGVAALYWHADGRTTVRGLYNSAGLAGLAHIVNYGQSNAGAADASPPRSGSDQKLGALKFIRGVQTWIDYYNPTTPIARAAGYFTAVPLTEQYDGFGRGETWSTGIAGQIKARSRYGSSQAERGSQLLFTNPTAGGRYLAEISATGPYATYGHYATFLDDITRAKQQATLLGLDYGLTAICYCQGEAESTGLMYSGAPTSNFSAVVSQWSTNLVALRTQMEMDGKAAGGVVRNLPMFVMQTVAFYTGQAQIVATEKDNNIFLASSMYQMPRAINSYLVPTEDPSGRYHGAEIHFSADGQRWMGEMFGKVMRRVLFEGRGWKPLQPISVRRVTNTEIRVKYYVPVGPLRFNTSDIPPLRNYGYILGYGSMDAPGASIAIDSIAINGDEVVLTLNASTPILTGQAAYLKYGIQPLSTVSTQTLTSSAAGGTGPNGRALTNFIFSGDMSSIVTPLLNCGAFYIKSASFSATIRSSSVSGGLTTLSGESAEIVGTLPIGSVVELWWPGGGGNLCDNDDSLSVFNFEDGVSLRNGKPYPLYNFAVIHAGSITT</sequence>
<dbReference type="EMBL" id="MK318969">
    <property type="protein sequence ID" value="QCL09419.1"/>
    <property type="molecule type" value="Genomic_DNA"/>
</dbReference>
<dbReference type="Gene3D" id="3.40.50.1110">
    <property type="entry name" value="SGNH hydrolase"/>
    <property type="match status" value="1"/>
</dbReference>
<proteinExistence type="predicted"/>
<accession>A0A7S4ZSP2</accession>
<gene>
    <name evidence="1" type="ORF">pC5.7c_552</name>
    <name evidence="2" type="ORF">pC5.8a_96</name>
</gene>
<dbReference type="EMBL" id="MK318971">
    <property type="protein sequence ID" value="QCL09588.1"/>
    <property type="molecule type" value="Genomic_DNA"/>
</dbReference>
<dbReference type="GO" id="GO:0016788">
    <property type="term" value="F:hydrolase activity, acting on ester bonds"/>
    <property type="evidence" value="ECO:0007669"/>
    <property type="project" value="UniProtKB-ARBA"/>
</dbReference>
<dbReference type="RefSeq" id="WP_201009178.1">
    <property type="nucleotide sequence ID" value="NZ_MK318969.1"/>
</dbReference>
<reference evidence="1" key="1">
    <citation type="submission" date="2018-12" db="EMBL/GenBank/DDBJ databases">
        <title>Three Rhizobium rhizogenes strains isolated from the same crown gall tumor carry diverse plasmids.</title>
        <authorList>
            <person name="Pulawska J."/>
            <person name="Kuzmanovic N."/>
        </authorList>
    </citation>
    <scope>NUCLEOTIDE SEQUENCE</scope>
    <source>
        <strain evidence="1">C5.7</strain>
        <strain evidence="2">Colt5.8</strain>
        <plasmid evidence="1">pC5.7c</plasmid>
        <plasmid evidence="2">pColt5.8a</plasmid>
    </source>
</reference>
<geneLocation type="plasmid" evidence="1">
    <name>pC5.7c</name>
</geneLocation>
<name>A0A7S4ZSP2_RHIRH</name>
<geneLocation type="plasmid" evidence="2">
    <name>pColt5.8a</name>
</geneLocation>
<dbReference type="AlphaFoldDB" id="A0A7S4ZSP2"/>